<dbReference type="PROSITE" id="PS50077">
    <property type="entry name" value="HEAT_REPEAT"/>
    <property type="match status" value="1"/>
</dbReference>
<dbReference type="KEGG" id="tet:TTHERM_00945230"/>
<name>Q24F22_TETTS</name>
<dbReference type="InterPro" id="IPR016024">
    <property type="entry name" value="ARM-type_fold"/>
</dbReference>
<dbReference type="InterPro" id="IPR011989">
    <property type="entry name" value="ARM-like"/>
</dbReference>
<feature type="compositionally biased region" description="Polar residues" evidence="2">
    <location>
        <begin position="764"/>
        <end position="774"/>
    </location>
</feature>
<feature type="compositionally biased region" description="Low complexity" evidence="2">
    <location>
        <begin position="814"/>
        <end position="827"/>
    </location>
</feature>
<feature type="compositionally biased region" description="Low complexity" evidence="2">
    <location>
        <begin position="775"/>
        <end position="787"/>
    </location>
</feature>
<dbReference type="RefSeq" id="XP_001026630.2">
    <property type="nucleotide sequence ID" value="XM_001026630.2"/>
</dbReference>
<keyword evidence="4" id="KW-1185">Reference proteome</keyword>
<proteinExistence type="predicted"/>
<evidence type="ECO:0000256" key="1">
    <source>
        <dbReference type="PROSITE-ProRule" id="PRU00103"/>
    </source>
</evidence>
<dbReference type="PANTHER" id="PTHR21467">
    <property type="entry name" value="PROTEIN PHOSPHATASE 4 REGULATORY SUBUNIT 4 PPP4R4"/>
    <property type="match status" value="1"/>
</dbReference>
<dbReference type="InterPro" id="IPR021133">
    <property type="entry name" value="HEAT_type_2"/>
</dbReference>
<protein>
    <submittedName>
        <fullName evidence="3">Uncharacterized protein</fullName>
    </submittedName>
</protein>
<feature type="region of interest" description="Disordered" evidence="2">
    <location>
        <begin position="447"/>
        <end position="468"/>
    </location>
</feature>
<dbReference type="STRING" id="312017.Q24F22"/>
<accession>Q24F22</accession>
<dbReference type="Gene3D" id="1.25.10.10">
    <property type="entry name" value="Leucine-rich Repeat Variant"/>
    <property type="match status" value="1"/>
</dbReference>
<organism evidence="3 4">
    <name type="scientific">Tetrahymena thermophila (strain SB210)</name>
    <dbReference type="NCBI Taxonomy" id="312017"/>
    <lineage>
        <taxon>Eukaryota</taxon>
        <taxon>Sar</taxon>
        <taxon>Alveolata</taxon>
        <taxon>Ciliophora</taxon>
        <taxon>Intramacronucleata</taxon>
        <taxon>Oligohymenophorea</taxon>
        <taxon>Hymenostomatida</taxon>
        <taxon>Tetrahymenina</taxon>
        <taxon>Tetrahymenidae</taxon>
        <taxon>Tetrahymena</taxon>
    </lineage>
</organism>
<dbReference type="InParanoid" id="Q24F22"/>
<sequence>MDDYWSSSDVYSYEKEYFYETKSQEEINKYTLSEDLSTIQRTKEILSFGDLVQRLAIYKSLPLLIQESGVEEKLMTMVAKQVESQEAQIQVEAGRSFLRMIEEKKSESFRQIEFLKDILQLTMNLLHNSNIQVVDTWIEVFQKLLTEIPFPEIQKEVLAEIYDLSSICSSTTNKYSSIRMIASSIQYLGKNISDNLLNLIKLFSQFNDFQIKKSIVSEICPKLFQFLKQSQLDYDWLPLITEIIKNNNENKEIRCYAITTLSETLIHFSSETKLEKIIPVLNYLISFDSDIDIVLTICKKLGPLIYHLENELNQRDSNQALIKYIYDSVESKNEEIRENIVFNYPCILQLFGKKQKDKLIKLYIHALMKDEEINVRIQAVKIIPEVVKFLGAEESKTLLKQHIKQMLGEKDNNEIRIELAKKLGQVLEFLFQQEVLLQKQLLHQQHQISHSHNHNGNSVNQHPQSAPLSTSNNIQIFSPNNNQKGVGAIMIQEIFTEILNCIEQNTKSPCWRLVKSLLEIFQQTNSTFNFSIIQDKYAPILFKCILESNFELKKLAAKNLVLLIAQQKQVPQREYIFSQINSKLYAGRSYQLRMIYLEIVEECINKFSKSFFKQYNLIQSLQLYNDKVPNVRRKLATLIYKIRCSIFKEDAIHIDQFDSLIIHLLLDNNQETAKIAQQQHSNLKDIDSFQSTQDEQETDKLDEIQDFIEENEDETSINNPQKNYRSFDTIDKNPYSISQIPSGLLSGGAIIKKKNINVKKIPSVGNTKSFSTPKNTSLTSISSNTTNKGNIKNSTITSSLIFKQNGDSKKNRRNSSNSNDTISSSINEKVPTAHSLLVQKPNASLTQISGQQSSGSLLLRNKQNLSPIIAASSNNQQQNYSIQSKVLSQNTDYMNSNIQRDIFSDQNETSRSVKERNSASLNKYSSLKPIQKNINKITPFNPSTTPQQNALNQSSQVSVNIISNLSIEKRANFERKSTFENNPNVQVISNNLYRIKKQTTFQPSSLPPKFALKKKPL</sequence>
<reference evidence="4" key="1">
    <citation type="journal article" date="2006" name="PLoS Biol.">
        <title>Macronuclear genome sequence of the ciliate Tetrahymena thermophila, a model eukaryote.</title>
        <authorList>
            <person name="Eisen J.A."/>
            <person name="Coyne R.S."/>
            <person name="Wu M."/>
            <person name="Wu D."/>
            <person name="Thiagarajan M."/>
            <person name="Wortman J.R."/>
            <person name="Badger J.H."/>
            <person name="Ren Q."/>
            <person name="Amedeo P."/>
            <person name="Jones K.M."/>
            <person name="Tallon L.J."/>
            <person name="Delcher A.L."/>
            <person name="Salzberg S.L."/>
            <person name="Silva J.C."/>
            <person name="Haas B.J."/>
            <person name="Majoros W.H."/>
            <person name="Farzad M."/>
            <person name="Carlton J.M."/>
            <person name="Smith R.K. Jr."/>
            <person name="Garg J."/>
            <person name="Pearlman R.E."/>
            <person name="Karrer K.M."/>
            <person name="Sun L."/>
            <person name="Manning G."/>
            <person name="Elde N.C."/>
            <person name="Turkewitz A.P."/>
            <person name="Asai D.J."/>
            <person name="Wilkes D.E."/>
            <person name="Wang Y."/>
            <person name="Cai H."/>
            <person name="Collins K."/>
            <person name="Stewart B.A."/>
            <person name="Lee S.R."/>
            <person name="Wilamowska K."/>
            <person name="Weinberg Z."/>
            <person name="Ruzzo W.L."/>
            <person name="Wloga D."/>
            <person name="Gaertig J."/>
            <person name="Frankel J."/>
            <person name="Tsao C.-C."/>
            <person name="Gorovsky M.A."/>
            <person name="Keeling P.J."/>
            <person name="Waller R.F."/>
            <person name="Patron N.J."/>
            <person name="Cherry J.M."/>
            <person name="Stover N.A."/>
            <person name="Krieger C.J."/>
            <person name="del Toro C."/>
            <person name="Ryder H.F."/>
            <person name="Williamson S.C."/>
            <person name="Barbeau R.A."/>
            <person name="Hamilton E.P."/>
            <person name="Orias E."/>
        </authorList>
    </citation>
    <scope>NUCLEOTIDE SEQUENCE [LARGE SCALE GENOMIC DNA]</scope>
    <source>
        <strain evidence="4">SB210</strain>
    </source>
</reference>
<dbReference type="InterPro" id="IPR039918">
    <property type="entry name" value="PPP4R4"/>
</dbReference>
<evidence type="ECO:0000256" key="2">
    <source>
        <dbReference type="SAM" id="MobiDB-lite"/>
    </source>
</evidence>
<dbReference type="Proteomes" id="UP000009168">
    <property type="component" value="Unassembled WGS sequence"/>
</dbReference>
<dbReference type="HOGENOM" id="CLU_291968_0_0_1"/>
<feature type="region of interest" description="Disordered" evidence="2">
    <location>
        <begin position="763"/>
        <end position="790"/>
    </location>
</feature>
<feature type="region of interest" description="Disordered" evidence="2">
    <location>
        <begin position="803"/>
        <end position="827"/>
    </location>
</feature>
<dbReference type="OrthoDB" id="340346at2759"/>
<feature type="compositionally biased region" description="Polar residues" evidence="2">
    <location>
        <begin position="459"/>
        <end position="468"/>
    </location>
</feature>
<dbReference type="SUPFAM" id="SSF48371">
    <property type="entry name" value="ARM repeat"/>
    <property type="match status" value="1"/>
</dbReference>
<dbReference type="PANTHER" id="PTHR21467:SF0">
    <property type="entry name" value="SERINE_THREONINE-PROTEIN PHOSPHATASE 4 REGULATORY SUBUNIT 4"/>
    <property type="match status" value="1"/>
</dbReference>
<dbReference type="GeneID" id="7837237"/>
<feature type="repeat" description="HEAT" evidence="1">
    <location>
        <begin position="359"/>
        <end position="398"/>
    </location>
</feature>
<evidence type="ECO:0000313" key="4">
    <source>
        <dbReference type="Proteomes" id="UP000009168"/>
    </source>
</evidence>
<dbReference type="AlphaFoldDB" id="Q24F22"/>
<gene>
    <name evidence="3" type="ORF">TTHERM_00945230</name>
</gene>
<evidence type="ECO:0000313" key="3">
    <source>
        <dbReference type="EMBL" id="EAS06385.2"/>
    </source>
</evidence>
<dbReference type="EMBL" id="GG662297">
    <property type="protein sequence ID" value="EAS06385.2"/>
    <property type="molecule type" value="Genomic_DNA"/>
</dbReference>